<evidence type="ECO:0000259" key="1">
    <source>
        <dbReference type="Pfam" id="PF13356"/>
    </source>
</evidence>
<dbReference type="Pfam" id="PF13356">
    <property type="entry name" value="Arm-DNA-bind_3"/>
    <property type="match status" value="1"/>
</dbReference>
<evidence type="ECO:0000313" key="2">
    <source>
        <dbReference type="EMBL" id="UTG75558.1"/>
    </source>
</evidence>
<accession>A0A9X9N6T8</accession>
<feature type="domain" description="Integrase DNA-binding" evidence="1">
    <location>
        <begin position="3"/>
        <end position="51"/>
    </location>
</feature>
<dbReference type="AlphaFoldDB" id="A0A9X9N6T8"/>
<dbReference type="InterPro" id="IPR025166">
    <property type="entry name" value="Integrase_DNA_bind_dom"/>
</dbReference>
<sequence length="51" mass="5848">MFVHPAGGKYWRLKYRYGGREKVLSIGVYPVVTLKAARDAAFEAKRQLYEG</sequence>
<evidence type="ECO:0000313" key="3">
    <source>
        <dbReference type="Proteomes" id="UP001057336"/>
    </source>
</evidence>
<proteinExistence type="predicted"/>
<organism evidence="2 3">
    <name type="scientific">Neisseria subflava</name>
    <dbReference type="NCBI Taxonomy" id="28449"/>
    <lineage>
        <taxon>Bacteria</taxon>
        <taxon>Pseudomonadati</taxon>
        <taxon>Pseudomonadota</taxon>
        <taxon>Betaproteobacteria</taxon>
        <taxon>Neisseriales</taxon>
        <taxon>Neisseriaceae</taxon>
        <taxon>Neisseria</taxon>
    </lineage>
</organism>
<name>A0A9X9N6T8_NEISU</name>
<dbReference type="InterPro" id="IPR038488">
    <property type="entry name" value="Integrase_DNA-bd_sf"/>
</dbReference>
<dbReference type="Proteomes" id="UP001057336">
    <property type="component" value="Chromosome"/>
</dbReference>
<reference evidence="2" key="1">
    <citation type="submission" date="2021-04" db="EMBL/GenBank/DDBJ databases">
        <title>Characterizing Neisseria spp. as novel respiratory pathobionts in bronchiectasis.</title>
        <authorList>
            <person name="Li L."/>
            <person name="Mac Aogain M."/>
            <person name="Xu T."/>
            <person name="Jaggi T.K."/>
            <person name="Chan L.Y."/>
            <person name="Keir H.R."/>
            <person name="Dicker A.J."/>
            <person name="Qu J."/>
            <person name="Liu Y."/>
            <person name="Chen H.S."/>
            <person name="Koh M.S."/>
            <person name="Ong T.H."/>
            <person name="Lim A.Y.H."/>
            <person name="Abisheganaden J."/>
            <person name="Low T.B."/>
            <person name="Oliver B.G."/>
            <person name="Tan N.S."/>
            <person name="Fang M."/>
            <person name="Chalmers J.D."/>
            <person name="Chotirmall S.H."/>
        </authorList>
    </citation>
    <scope>NUCLEOTIDE SEQUENCE</scope>
    <source>
        <strain evidence="2">CG0073</strain>
    </source>
</reference>
<dbReference type="EMBL" id="CP073118">
    <property type="protein sequence ID" value="UTG75558.1"/>
    <property type="molecule type" value="Genomic_DNA"/>
</dbReference>
<protein>
    <submittedName>
        <fullName evidence="2">DUF4102 domain-containing protein</fullName>
    </submittedName>
</protein>
<dbReference type="Gene3D" id="3.30.160.390">
    <property type="entry name" value="Integrase, DNA-binding domain"/>
    <property type="match status" value="1"/>
</dbReference>
<gene>
    <name evidence="2" type="ORF">KCG53_10830</name>
</gene>